<dbReference type="SMART" id="SM00272">
    <property type="entry name" value="END"/>
    <property type="match status" value="1"/>
</dbReference>
<evidence type="ECO:0000313" key="12">
    <source>
        <dbReference type="Ensembl" id="ENSOCUP00000001041.3"/>
    </source>
</evidence>
<evidence type="ECO:0000259" key="11">
    <source>
        <dbReference type="SMART" id="SM00272"/>
    </source>
</evidence>
<dbReference type="GeneTree" id="ENSGT00950000183053"/>
<dbReference type="InterPro" id="IPR020475">
    <property type="entry name" value="Endothelin"/>
</dbReference>
<sequence>MVSVPTAWCSVALALLVALHEGKDQAAATLEQPASSPRARGAHLRLRRCSCSSWLDKECVYFCHLDIIWVNTPGQLLTAWETRQDAGAAPYQGAVSAPAPGTPPVPPSATKDPGPTPWGSQAASPLQTRSRLARRGPLQASSCGHSGTFLQPRLSLPSDSRRRQGSPGPHTPGTGRDSTTTGNTKKKTMWTQERGCPGLAGDPAPRPWAQPAGPLCPGLAQTWPPRHSEEPPLRQLRALVLPRKVVGHQNAEQPPRIGCGCTALLEGPAWGTPWTPRPAYWATSQERPCSSGHSCLSWSWRLAGPPKRASIRPPWLVLPRVLVGAYPSCAPGEAPLLQLCLTCLYISFCSENFENCNYLF</sequence>
<evidence type="ECO:0000256" key="3">
    <source>
        <dbReference type="ARBA" id="ARBA00017756"/>
    </source>
</evidence>
<reference evidence="12" key="2">
    <citation type="submission" date="2025-08" db="UniProtKB">
        <authorList>
            <consortium name="Ensembl"/>
        </authorList>
    </citation>
    <scope>IDENTIFICATION</scope>
    <source>
        <strain evidence="12">Thorbecke</strain>
    </source>
</reference>
<dbReference type="PANTHER" id="PTHR13874:SF9">
    <property type="entry name" value="ENDOTHELIN-2"/>
    <property type="match status" value="1"/>
</dbReference>
<feature type="compositionally biased region" description="Polar residues" evidence="9">
    <location>
        <begin position="118"/>
        <end position="130"/>
    </location>
</feature>
<dbReference type="Pfam" id="PF00322">
    <property type="entry name" value="Endothelin"/>
    <property type="match status" value="1"/>
</dbReference>
<feature type="chain" id="PRO_5023828657" description="Endothelin-2" evidence="10">
    <location>
        <begin position="23"/>
        <end position="360"/>
    </location>
</feature>
<evidence type="ECO:0000256" key="9">
    <source>
        <dbReference type="SAM" id="MobiDB-lite"/>
    </source>
</evidence>
<dbReference type="Bgee" id="ENSOCUG00000001201">
    <property type="expression patterns" value="Expressed in autopod skin and 7 other cell types or tissues"/>
</dbReference>
<organism evidence="12 13">
    <name type="scientific">Oryctolagus cuniculus</name>
    <name type="common">Rabbit</name>
    <dbReference type="NCBI Taxonomy" id="9986"/>
    <lineage>
        <taxon>Eukaryota</taxon>
        <taxon>Metazoa</taxon>
        <taxon>Chordata</taxon>
        <taxon>Craniata</taxon>
        <taxon>Vertebrata</taxon>
        <taxon>Euteleostomi</taxon>
        <taxon>Mammalia</taxon>
        <taxon>Eutheria</taxon>
        <taxon>Euarchontoglires</taxon>
        <taxon>Glires</taxon>
        <taxon>Lagomorpha</taxon>
        <taxon>Leporidae</taxon>
        <taxon>Oryctolagus</taxon>
    </lineage>
</organism>
<keyword evidence="4" id="KW-0964">Secreted</keyword>
<accession>G1SEY6</accession>
<dbReference type="InParanoid" id="G1SEY6"/>
<evidence type="ECO:0000256" key="2">
    <source>
        <dbReference type="ARBA" id="ARBA00010959"/>
    </source>
</evidence>
<dbReference type="PROSITE" id="PS00270">
    <property type="entry name" value="ENDOTHELIN"/>
    <property type="match status" value="1"/>
</dbReference>
<keyword evidence="10" id="KW-0732">Signal</keyword>
<dbReference type="GO" id="GO:0014826">
    <property type="term" value="P:vein smooth muscle contraction"/>
    <property type="evidence" value="ECO:0007669"/>
    <property type="project" value="TreeGrafter"/>
</dbReference>
<dbReference type="AlphaFoldDB" id="G1SEY6"/>
<dbReference type="OrthoDB" id="9362154at2759"/>
<name>G1SEY6_RABIT</name>
<evidence type="ECO:0000256" key="5">
    <source>
        <dbReference type="ARBA" id="ARBA00022685"/>
    </source>
</evidence>
<proteinExistence type="inferred from homology"/>
<reference evidence="12 13" key="1">
    <citation type="journal article" date="2011" name="Nature">
        <title>A high-resolution map of human evolutionary constraint using 29 mammals.</title>
        <authorList>
            <person name="Lindblad-Toh K."/>
            <person name="Garber M."/>
            <person name="Zuk O."/>
            <person name="Lin M.F."/>
            <person name="Parker B.J."/>
            <person name="Washietl S."/>
            <person name="Kheradpour P."/>
            <person name="Ernst J."/>
            <person name="Jordan G."/>
            <person name="Mauceli E."/>
            <person name="Ward L.D."/>
            <person name="Lowe C.B."/>
            <person name="Holloway A.K."/>
            <person name="Clamp M."/>
            <person name="Gnerre S."/>
            <person name="Alfoldi J."/>
            <person name="Beal K."/>
            <person name="Chang J."/>
            <person name="Clawson H."/>
            <person name="Cuff J."/>
            <person name="Di Palma F."/>
            <person name="Fitzgerald S."/>
            <person name="Flicek P."/>
            <person name="Guttman M."/>
            <person name="Hubisz M.J."/>
            <person name="Jaffe D.B."/>
            <person name="Jungreis I."/>
            <person name="Kent W.J."/>
            <person name="Kostka D."/>
            <person name="Lara M."/>
            <person name="Martins A.L."/>
            <person name="Massingham T."/>
            <person name="Moltke I."/>
            <person name="Raney B.J."/>
            <person name="Rasmussen M.D."/>
            <person name="Robinson J."/>
            <person name="Stark A."/>
            <person name="Vilella A.J."/>
            <person name="Wen J."/>
            <person name="Xie X."/>
            <person name="Zody M.C."/>
            <person name="Baldwin J."/>
            <person name="Bloom T."/>
            <person name="Chin C.W."/>
            <person name="Heiman D."/>
            <person name="Nicol R."/>
            <person name="Nusbaum C."/>
            <person name="Young S."/>
            <person name="Wilkinson J."/>
            <person name="Worley K.C."/>
            <person name="Kovar C.L."/>
            <person name="Muzny D.M."/>
            <person name="Gibbs R.A."/>
            <person name="Cree A."/>
            <person name="Dihn H.H."/>
            <person name="Fowler G."/>
            <person name="Jhangiani S."/>
            <person name="Joshi V."/>
            <person name="Lee S."/>
            <person name="Lewis L.R."/>
            <person name="Nazareth L.V."/>
            <person name="Okwuonu G."/>
            <person name="Santibanez J."/>
            <person name="Warren W.C."/>
            <person name="Mardis E.R."/>
            <person name="Weinstock G.M."/>
            <person name="Wilson R.K."/>
            <person name="Delehaunty K."/>
            <person name="Dooling D."/>
            <person name="Fronik C."/>
            <person name="Fulton L."/>
            <person name="Fulton B."/>
            <person name="Graves T."/>
            <person name="Minx P."/>
            <person name="Sodergren E."/>
            <person name="Birney E."/>
            <person name="Margulies E.H."/>
            <person name="Herrero J."/>
            <person name="Green E.D."/>
            <person name="Haussler D."/>
            <person name="Siepel A."/>
            <person name="Goldman N."/>
            <person name="Pollard K.S."/>
            <person name="Pedersen J.S."/>
            <person name="Lander E.S."/>
            <person name="Kellis M."/>
        </authorList>
    </citation>
    <scope>NUCLEOTIDE SEQUENCE [LARGE SCALE GENOMIC DNA]</scope>
    <source>
        <strain evidence="12 13">Thorbecke inbred</strain>
    </source>
</reference>
<dbReference type="GO" id="GO:0005179">
    <property type="term" value="F:hormone activity"/>
    <property type="evidence" value="ECO:0007669"/>
    <property type="project" value="TreeGrafter"/>
</dbReference>
<dbReference type="EMBL" id="AAGW02003069">
    <property type="status" value="NOT_ANNOTATED_CDS"/>
    <property type="molecule type" value="Genomic_DNA"/>
</dbReference>
<feature type="domain" description="Endothelin-like toxin" evidence="11">
    <location>
        <begin position="48"/>
        <end position="69"/>
    </location>
</feature>
<comment type="similarity">
    <text evidence="2">Belongs to the endothelin/sarafotoxin family.</text>
</comment>
<evidence type="ECO:0000313" key="13">
    <source>
        <dbReference type="Proteomes" id="UP000001811"/>
    </source>
</evidence>
<feature type="compositionally biased region" description="Polar residues" evidence="9">
    <location>
        <begin position="139"/>
        <end position="149"/>
    </location>
</feature>
<feature type="region of interest" description="Disordered" evidence="9">
    <location>
        <begin position="89"/>
        <end position="203"/>
    </location>
</feature>
<keyword evidence="7" id="KW-0839">Vasoconstrictor</keyword>
<dbReference type="PANTHER" id="PTHR13874">
    <property type="entry name" value="ENDOTHELIN"/>
    <property type="match status" value="1"/>
</dbReference>
<evidence type="ECO:0000256" key="10">
    <source>
        <dbReference type="SAM" id="SignalP"/>
    </source>
</evidence>
<evidence type="ECO:0000256" key="7">
    <source>
        <dbReference type="ARBA" id="ARBA00023322"/>
    </source>
</evidence>
<dbReference type="GO" id="GO:0003100">
    <property type="term" value="P:regulation of systemic arterial blood pressure by endothelin"/>
    <property type="evidence" value="ECO:0007669"/>
    <property type="project" value="TreeGrafter"/>
</dbReference>
<keyword evidence="13" id="KW-1185">Reference proteome</keyword>
<evidence type="ECO:0000256" key="1">
    <source>
        <dbReference type="ARBA" id="ARBA00004613"/>
    </source>
</evidence>
<comment type="subcellular location">
    <subcellularLocation>
        <location evidence="1">Secreted</location>
    </subcellularLocation>
</comment>
<dbReference type="GO" id="GO:0019229">
    <property type="term" value="P:regulation of vasoconstriction"/>
    <property type="evidence" value="ECO:0007669"/>
    <property type="project" value="InterPro"/>
</dbReference>
<dbReference type="PRINTS" id="PR00365">
    <property type="entry name" value="ENDOTHELIN"/>
</dbReference>
<dbReference type="GO" id="GO:0006874">
    <property type="term" value="P:intracellular calcium ion homeostasis"/>
    <property type="evidence" value="ECO:0007669"/>
    <property type="project" value="TreeGrafter"/>
</dbReference>
<evidence type="ECO:0000256" key="6">
    <source>
        <dbReference type="ARBA" id="ARBA00022858"/>
    </source>
</evidence>
<keyword evidence="6" id="KW-0838">Vasoactive</keyword>
<gene>
    <name evidence="12" type="primary">EDN2</name>
</gene>
<evidence type="ECO:0000256" key="8">
    <source>
        <dbReference type="ARBA" id="ARBA00031940"/>
    </source>
</evidence>
<dbReference type="HOGENOM" id="CLU_090013_2_1_1"/>
<protein>
    <recommendedName>
        <fullName evidence="3">Endothelin-2</fullName>
    </recommendedName>
    <alternativeName>
        <fullName evidence="8">Preproendothelin-2</fullName>
    </alternativeName>
</protein>
<dbReference type="Proteomes" id="UP000001811">
    <property type="component" value="Chromosome 13"/>
</dbReference>
<dbReference type="Ensembl" id="ENSOCUT00000001201.4">
    <property type="protein sequence ID" value="ENSOCUP00000001041.3"/>
    <property type="gene ID" value="ENSOCUG00000001201.4"/>
</dbReference>
<reference evidence="12" key="3">
    <citation type="submission" date="2025-09" db="UniProtKB">
        <authorList>
            <consortium name="Ensembl"/>
        </authorList>
    </citation>
    <scope>IDENTIFICATION</scope>
    <source>
        <strain evidence="12">Thorbecke</strain>
    </source>
</reference>
<keyword evidence="5" id="KW-0165">Cleavage on pair of basic residues</keyword>
<dbReference type="GO" id="GO:0005615">
    <property type="term" value="C:extracellular space"/>
    <property type="evidence" value="ECO:0007669"/>
    <property type="project" value="TreeGrafter"/>
</dbReference>
<dbReference type="InterPro" id="IPR019764">
    <property type="entry name" value="Endothelin_toxin_CS"/>
</dbReference>
<dbReference type="GO" id="GO:0031708">
    <property type="term" value="F:endothelin B receptor binding"/>
    <property type="evidence" value="ECO:0007669"/>
    <property type="project" value="TreeGrafter"/>
</dbReference>
<feature type="signal peptide" evidence="10">
    <location>
        <begin position="1"/>
        <end position="22"/>
    </location>
</feature>
<evidence type="ECO:0000256" key="4">
    <source>
        <dbReference type="ARBA" id="ARBA00022525"/>
    </source>
</evidence>
<dbReference type="InterPro" id="IPR001928">
    <property type="entry name" value="Endothln-like_toxin"/>
</dbReference>